<proteinExistence type="predicted"/>
<dbReference type="RefSeq" id="WP_207036319.1">
    <property type="nucleotide sequence ID" value="NZ_JAFLNL010000013.1"/>
</dbReference>
<gene>
    <name evidence="1" type="ORF">J0656_17870</name>
</gene>
<name>A0ABS3G900_9FLAO</name>
<protein>
    <submittedName>
        <fullName evidence="1">Uncharacterized protein</fullName>
    </submittedName>
</protein>
<accession>A0ABS3G900</accession>
<comment type="caution">
    <text evidence="1">The sequence shown here is derived from an EMBL/GenBank/DDBJ whole genome shotgun (WGS) entry which is preliminary data.</text>
</comment>
<dbReference type="Proteomes" id="UP000664044">
    <property type="component" value="Unassembled WGS sequence"/>
</dbReference>
<evidence type="ECO:0000313" key="1">
    <source>
        <dbReference type="EMBL" id="MBO0355890.1"/>
    </source>
</evidence>
<reference evidence="1 2" key="1">
    <citation type="submission" date="2021-03" db="EMBL/GenBank/DDBJ databases">
        <title>Muricauda lutimaris sp. nov. and Muricauda ruestringensis sp. nov, two marine members of the Flavobacteriaceae isolated from deep sea sediments of Western Pacific.</title>
        <authorList>
            <person name="Zhao S."/>
            <person name="Liu R."/>
        </authorList>
    </citation>
    <scope>NUCLEOTIDE SEQUENCE [LARGE SCALE GENOMIC DNA]</scope>
    <source>
        <strain evidence="1 2">BC31-1-A7</strain>
    </source>
</reference>
<keyword evidence="2" id="KW-1185">Reference proteome</keyword>
<organism evidence="1 2">
    <name type="scientific">Flagellimonas aurea</name>
    <dbReference type="NCBI Taxonomy" id="2915619"/>
    <lineage>
        <taxon>Bacteria</taxon>
        <taxon>Pseudomonadati</taxon>
        <taxon>Bacteroidota</taxon>
        <taxon>Flavobacteriia</taxon>
        <taxon>Flavobacteriales</taxon>
        <taxon>Flavobacteriaceae</taxon>
        <taxon>Flagellimonas</taxon>
    </lineage>
</organism>
<sequence>MVKKRTEHIIHADEVEIGPLQLQLMLGSSYKKAIELCVNSIFCNCGSKDKRLVNYKSYINDVNDVILKGWCSSCNTIAARYIETGEREGIEAIADRIRHTNQK</sequence>
<evidence type="ECO:0000313" key="2">
    <source>
        <dbReference type="Proteomes" id="UP000664044"/>
    </source>
</evidence>
<dbReference type="EMBL" id="JAFLNL010000013">
    <property type="protein sequence ID" value="MBO0355890.1"/>
    <property type="molecule type" value="Genomic_DNA"/>
</dbReference>